<name>A0A0V1GU91_9BILA</name>
<gene>
    <name evidence="1" type="ORF">T11_15577</name>
</gene>
<comment type="caution">
    <text evidence="1">The sequence shown here is derived from an EMBL/GenBank/DDBJ whole genome shotgun (WGS) entry which is preliminary data.</text>
</comment>
<protein>
    <submittedName>
        <fullName evidence="1">Uncharacterized protein</fullName>
    </submittedName>
</protein>
<dbReference type="Proteomes" id="UP000055024">
    <property type="component" value="Unassembled WGS sequence"/>
</dbReference>
<accession>A0A0V1GU91</accession>
<sequence>MDGKQLLIPLWCTLECTIHTPGSPGCQQSNVRTRSKCQYMPQCILPQQKLFTGLRCHECVRDLHVPTMYSQFCFAL</sequence>
<reference evidence="1 2" key="1">
    <citation type="submission" date="2015-01" db="EMBL/GenBank/DDBJ databases">
        <title>Evolution of Trichinella species and genotypes.</title>
        <authorList>
            <person name="Korhonen P.K."/>
            <person name="Edoardo P."/>
            <person name="Giuseppe L.R."/>
            <person name="Gasser R.B."/>
        </authorList>
    </citation>
    <scope>NUCLEOTIDE SEQUENCE [LARGE SCALE GENOMIC DNA]</scope>
    <source>
        <strain evidence="1">ISS1029</strain>
    </source>
</reference>
<dbReference type="AlphaFoldDB" id="A0A0V1GU91"/>
<dbReference type="OrthoDB" id="5918570at2759"/>
<keyword evidence="2" id="KW-1185">Reference proteome</keyword>
<organism evidence="1 2">
    <name type="scientific">Trichinella zimbabwensis</name>
    <dbReference type="NCBI Taxonomy" id="268475"/>
    <lineage>
        <taxon>Eukaryota</taxon>
        <taxon>Metazoa</taxon>
        <taxon>Ecdysozoa</taxon>
        <taxon>Nematoda</taxon>
        <taxon>Enoplea</taxon>
        <taxon>Dorylaimia</taxon>
        <taxon>Trichinellida</taxon>
        <taxon>Trichinellidae</taxon>
        <taxon>Trichinella</taxon>
    </lineage>
</organism>
<dbReference type="EMBL" id="JYDP01000278">
    <property type="protein sequence ID" value="KRZ01571.1"/>
    <property type="molecule type" value="Genomic_DNA"/>
</dbReference>
<evidence type="ECO:0000313" key="1">
    <source>
        <dbReference type="EMBL" id="KRZ01571.1"/>
    </source>
</evidence>
<evidence type="ECO:0000313" key="2">
    <source>
        <dbReference type="Proteomes" id="UP000055024"/>
    </source>
</evidence>
<proteinExistence type="predicted"/>